<dbReference type="WBParaSite" id="HCON_00005090-00001">
    <property type="protein sequence ID" value="HCON_00005090-00001"/>
    <property type="gene ID" value="HCON_00005090"/>
</dbReference>
<evidence type="ECO:0000313" key="2">
    <source>
        <dbReference type="WBParaSite" id="HCON_00005090-00001"/>
    </source>
</evidence>
<dbReference type="OrthoDB" id="5849210at2759"/>
<protein>
    <submittedName>
        <fullName evidence="2">Reverse transcriptase domain-containing protein</fullName>
    </submittedName>
</protein>
<name>A0A7I5E579_HAECO</name>
<sequence>MHATRLLLEKHREKRRPVHLAFLDMEKAFDRVPRDVIWYALRQHGVPEELIEINSTKLARTTTFKYLGSAIASDGSLIFETNSRVNAVWLKWCSMTGVLCDKNMHERPKSKIYGTVIRLQFTALIAGLQPKKLKPVP</sequence>
<organism evidence="1 2">
    <name type="scientific">Haemonchus contortus</name>
    <name type="common">Barber pole worm</name>
    <dbReference type="NCBI Taxonomy" id="6289"/>
    <lineage>
        <taxon>Eukaryota</taxon>
        <taxon>Metazoa</taxon>
        <taxon>Ecdysozoa</taxon>
        <taxon>Nematoda</taxon>
        <taxon>Chromadorea</taxon>
        <taxon>Rhabditida</taxon>
        <taxon>Rhabditina</taxon>
        <taxon>Rhabditomorpha</taxon>
        <taxon>Strongyloidea</taxon>
        <taxon>Trichostrongylidae</taxon>
        <taxon>Haemonchus</taxon>
    </lineage>
</organism>
<reference evidence="2" key="1">
    <citation type="submission" date="2020-12" db="UniProtKB">
        <authorList>
            <consortium name="WormBaseParasite"/>
        </authorList>
    </citation>
    <scope>IDENTIFICATION</scope>
    <source>
        <strain evidence="2">MHco3</strain>
    </source>
</reference>
<evidence type="ECO:0000313" key="1">
    <source>
        <dbReference type="Proteomes" id="UP000025227"/>
    </source>
</evidence>
<dbReference type="Proteomes" id="UP000025227">
    <property type="component" value="Unplaced"/>
</dbReference>
<dbReference type="AlphaFoldDB" id="A0A7I5E579"/>
<dbReference type="PANTHER" id="PTHR47027">
    <property type="entry name" value="REVERSE TRANSCRIPTASE DOMAIN-CONTAINING PROTEIN"/>
    <property type="match status" value="1"/>
</dbReference>
<proteinExistence type="predicted"/>
<dbReference type="PANTHER" id="PTHR47027:SF20">
    <property type="entry name" value="REVERSE TRANSCRIPTASE-LIKE PROTEIN WITH RNA-DIRECTED DNA POLYMERASE DOMAIN"/>
    <property type="match status" value="1"/>
</dbReference>
<accession>A0A7I5E579</accession>
<keyword evidence="1" id="KW-1185">Reference proteome</keyword>